<reference evidence="2" key="2">
    <citation type="submission" date="2023-05" db="EMBL/GenBank/DDBJ databases">
        <authorList>
            <person name="Schelkunov M.I."/>
        </authorList>
    </citation>
    <scope>NUCLEOTIDE SEQUENCE</scope>
    <source>
        <strain evidence="2">Hsosn_3</strain>
        <tissue evidence="2">Leaf</tissue>
    </source>
</reference>
<evidence type="ECO:0000313" key="2">
    <source>
        <dbReference type="EMBL" id="KAK1403075.1"/>
    </source>
</evidence>
<reference evidence="2" key="1">
    <citation type="submission" date="2023-02" db="EMBL/GenBank/DDBJ databases">
        <title>Genome of toxic invasive species Heracleum sosnowskyi carries increased number of genes despite the absence of recent whole-genome duplications.</title>
        <authorList>
            <person name="Schelkunov M."/>
            <person name="Shtratnikova V."/>
            <person name="Makarenko M."/>
            <person name="Klepikova A."/>
            <person name="Omelchenko D."/>
            <person name="Novikova G."/>
            <person name="Obukhova E."/>
            <person name="Bogdanov V."/>
            <person name="Penin A."/>
            <person name="Logacheva M."/>
        </authorList>
    </citation>
    <scope>NUCLEOTIDE SEQUENCE</scope>
    <source>
        <strain evidence="2">Hsosn_3</strain>
        <tissue evidence="2">Leaf</tissue>
    </source>
</reference>
<evidence type="ECO:0000256" key="1">
    <source>
        <dbReference type="SAM" id="Coils"/>
    </source>
</evidence>
<gene>
    <name evidence="2" type="ORF">POM88_002680</name>
</gene>
<comment type="caution">
    <text evidence="2">The sequence shown here is derived from an EMBL/GenBank/DDBJ whole genome shotgun (WGS) entry which is preliminary data.</text>
</comment>
<keyword evidence="3" id="KW-1185">Reference proteome</keyword>
<keyword evidence="1" id="KW-0175">Coiled coil</keyword>
<feature type="coiled-coil region" evidence="1">
    <location>
        <begin position="305"/>
        <end position="353"/>
    </location>
</feature>
<name>A0AAD8JIX0_9APIA</name>
<dbReference type="Proteomes" id="UP001237642">
    <property type="component" value="Unassembled WGS sequence"/>
</dbReference>
<organism evidence="2 3">
    <name type="scientific">Heracleum sosnowskyi</name>
    <dbReference type="NCBI Taxonomy" id="360622"/>
    <lineage>
        <taxon>Eukaryota</taxon>
        <taxon>Viridiplantae</taxon>
        <taxon>Streptophyta</taxon>
        <taxon>Embryophyta</taxon>
        <taxon>Tracheophyta</taxon>
        <taxon>Spermatophyta</taxon>
        <taxon>Magnoliopsida</taxon>
        <taxon>eudicotyledons</taxon>
        <taxon>Gunneridae</taxon>
        <taxon>Pentapetalae</taxon>
        <taxon>asterids</taxon>
        <taxon>campanulids</taxon>
        <taxon>Apiales</taxon>
        <taxon>Apiaceae</taxon>
        <taxon>Apioideae</taxon>
        <taxon>apioid superclade</taxon>
        <taxon>Tordylieae</taxon>
        <taxon>Tordyliinae</taxon>
        <taxon>Heracleum</taxon>
    </lineage>
</organism>
<dbReference type="AlphaFoldDB" id="A0AAD8JIX0"/>
<proteinExistence type="predicted"/>
<evidence type="ECO:0000313" key="3">
    <source>
        <dbReference type="Proteomes" id="UP001237642"/>
    </source>
</evidence>
<sequence>MGSPANKKVRIGAESPELENVNIKLRGWFGNMDWIYRKKYYRLLTDMLSGLGNARNLTFDSDGIEALSSADFLASLPSPFYNLKIVKLPLGYKESSIFGALRSYILGGSPRATIVTTLPQSNMLSQTEAVSMTTQNEVILKPLAAPTKELDDSQFKHQIPIIEENVVEDFVVDTDRVRRIDVPVEIGKDRVSSSRENRDFGLWRGHEVNSAFVCLLNCIMDKYPETFEQFTAKNKKLCTRNLNMLCTSLNDFTKLSITEVDSETIVEYRELFAYLNNRGFNVSWAVSRLNYIEHLRFSKPLITELHEIDCRIDEDKTKLQELQARVDDVKSKLQDLEAHVDDAKSKLRDLQTLRLEKLTEIEKSFGTMGTNLSVGSIGADLLSSA</sequence>
<dbReference type="EMBL" id="JAUIZM010000001">
    <property type="protein sequence ID" value="KAK1403075.1"/>
    <property type="molecule type" value="Genomic_DNA"/>
</dbReference>
<accession>A0AAD8JIX0</accession>
<protein>
    <submittedName>
        <fullName evidence="2">Uncharacterized protein</fullName>
    </submittedName>
</protein>